<dbReference type="InterPro" id="IPR041657">
    <property type="entry name" value="HTH_17"/>
</dbReference>
<organism evidence="2 3">
    <name type="scientific">Mycolicibacter algericus</name>
    <name type="common">Mycobacterium algericum</name>
    <dbReference type="NCBI Taxonomy" id="1288388"/>
    <lineage>
        <taxon>Bacteria</taxon>
        <taxon>Bacillati</taxon>
        <taxon>Actinomycetota</taxon>
        <taxon>Actinomycetes</taxon>
        <taxon>Mycobacteriales</taxon>
        <taxon>Mycobacteriaceae</taxon>
        <taxon>Mycolicibacter</taxon>
    </lineage>
</organism>
<dbReference type="InterPro" id="IPR009061">
    <property type="entry name" value="DNA-bd_dom_put_sf"/>
</dbReference>
<dbReference type="AlphaFoldDB" id="A0A7I9Y7H1"/>
<feature type="domain" description="Helix-turn-helix" evidence="1">
    <location>
        <begin position="12"/>
        <end position="62"/>
    </location>
</feature>
<name>A0A7I9Y7H1_MYCAL</name>
<evidence type="ECO:0000259" key="1">
    <source>
        <dbReference type="Pfam" id="PF12728"/>
    </source>
</evidence>
<comment type="caution">
    <text evidence="2">The sequence shown here is derived from an EMBL/GenBank/DDBJ whole genome shotgun (WGS) entry which is preliminary data.</text>
</comment>
<evidence type="ECO:0000313" key="2">
    <source>
        <dbReference type="EMBL" id="GFG84564.1"/>
    </source>
</evidence>
<dbReference type="RefSeq" id="WP_083036258.1">
    <property type="nucleotide sequence ID" value="NZ_BLKY01000001.1"/>
</dbReference>
<dbReference type="EMBL" id="BLKY01000001">
    <property type="protein sequence ID" value="GFG84564.1"/>
    <property type="molecule type" value="Genomic_DNA"/>
</dbReference>
<protein>
    <recommendedName>
        <fullName evidence="1">Helix-turn-helix domain-containing protein</fullName>
    </recommendedName>
</protein>
<accession>A0A7I9Y7H1</accession>
<dbReference type="InterPro" id="IPR036388">
    <property type="entry name" value="WH-like_DNA-bd_sf"/>
</dbReference>
<sequence>MTTTTAPAGDVWLTRQEVADRLKLPVRTIAMWAYRRIGPRYTVFGRHARYRLADVQAWEAEQAGGGTE</sequence>
<dbReference type="SUPFAM" id="SSF46955">
    <property type="entry name" value="Putative DNA-binding domain"/>
    <property type="match status" value="1"/>
</dbReference>
<dbReference type="Pfam" id="PF12728">
    <property type="entry name" value="HTH_17"/>
    <property type="match status" value="1"/>
</dbReference>
<proteinExistence type="predicted"/>
<dbReference type="Proteomes" id="UP000465305">
    <property type="component" value="Unassembled WGS sequence"/>
</dbReference>
<dbReference type="Gene3D" id="1.10.10.10">
    <property type="entry name" value="Winged helix-like DNA-binding domain superfamily/Winged helix DNA-binding domain"/>
    <property type="match status" value="1"/>
</dbReference>
<evidence type="ECO:0000313" key="3">
    <source>
        <dbReference type="Proteomes" id="UP000465305"/>
    </source>
</evidence>
<gene>
    <name evidence="2" type="ORF">MALGJ_12400</name>
</gene>
<reference evidence="2 3" key="1">
    <citation type="journal article" date="2019" name="Emerg. Microbes Infect.">
        <title>Comprehensive subspecies identification of 175 nontuberculous mycobacteria species based on 7547 genomic profiles.</title>
        <authorList>
            <person name="Matsumoto Y."/>
            <person name="Kinjo T."/>
            <person name="Motooka D."/>
            <person name="Nabeya D."/>
            <person name="Jung N."/>
            <person name="Uechi K."/>
            <person name="Horii T."/>
            <person name="Iida T."/>
            <person name="Fujita J."/>
            <person name="Nakamura S."/>
        </authorList>
    </citation>
    <scope>NUCLEOTIDE SEQUENCE [LARGE SCALE GENOMIC DNA]</scope>
    <source>
        <strain evidence="2 3">JCM 30723</strain>
    </source>
</reference>